<keyword evidence="2" id="KW-0808">Transferase</keyword>
<keyword evidence="6" id="KW-0378">Hydrolase</keyword>
<evidence type="ECO:0000256" key="5">
    <source>
        <dbReference type="ARBA" id="ARBA00022759"/>
    </source>
</evidence>
<dbReference type="InterPro" id="IPR043128">
    <property type="entry name" value="Rev_trsase/Diguanyl_cyclase"/>
</dbReference>
<dbReference type="CDD" id="cd00303">
    <property type="entry name" value="retropepsin_like"/>
    <property type="match status" value="1"/>
</dbReference>
<dbReference type="GO" id="GO:0003964">
    <property type="term" value="F:RNA-directed DNA polymerase activity"/>
    <property type="evidence" value="ECO:0007669"/>
    <property type="project" value="UniProtKB-KW"/>
</dbReference>
<dbReference type="Pfam" id="PF00078">
    <property type="entry name" value="RVT_1"/>
    <property type="match status" value="1"/>
</dbReference>
<dbReference type="Gene3D" id="1.10.340.70">
    <property type="match status" value="1"/>
</dbReference>
<dbReference type="PANTHER" id="PTHR37984:SF5">
    <property type="entry name" value="PROTEIN NYNRIN-LIKE"/>
    <property type="match status" value="1"/>
</dbReference>
<sequence>MFERGVIDKTLFIKRTKTDMLLVQIYVDDIIFGSTKDDMCKEFKELMHKKFKMSSMGELTFFLGLQVKQKTDGIFINQSKYVASMLQKFGMNDAKPASTPMETHKHLTADVEGEEVDVHHYRSMIGSLMYLTASRPDIMFSVCVCARYQVRPKESHLHAVKRIFKYLKGQPRLGLWYPNDSSFDLVAYTDSDYGGANLDRKSTSRGCQFLGGRLVSWQCKKQTTVSQSTTEAEYIAASQCYSQVLWIQNQMQDYGLSFLQTPIYIDNNSAISIVNNPVKHSKTKHIEIKYHFIRDCNEKKLIQVLKVHTDDQYADLFTKAFDIHGEVLGLIKRRRVKLPLLRFLGQSIMDSLHFVKDHNKVGYLSKDSNSEGFEDILDFLASSNIVYAATINPTIYIQHMQDFWANAVVAESNGVKSIQTTICGHSLTITPAKIRLHLKFNDETGITMLTPSTIMESSLRMGYAGSQTSLKYLKGKFCPQWRFFVHTLLHYFSKKTTSFGEFSSTIASALVCLATNQTFNFSQMIFDDLVYNLENMNNSKVKSFYMFPRFIQEVITQELTDVPMDGDTYQSSALGNKVFSNMQRHAPGSNDIFTPLFSTMMRVNQPQGEASGLQPSQSSIPTDDLPTPVTTNTPQSLEKAPTPTLKGYTRKNRGAPSSSGSKPNKPLSHQLEHSPSENIQRDTPGVMPHSSIKKVPSKEKDGHVVGEAQTTDVAHGVHQDSLNIAKTPTTATPLEKSKGGPRCQETKGASSALARLKTNVKKSKDPAREVKIPKSGEDNFNYQELMDNFKIIADDLHAHDGNFQRHDQKHGSHEARLDDLEELVTTQHDLLKSHDAQILKQRRIIQYQGAAMASMKRTISALQKKYSTLVSFIKGERRSKVKGESKEKKEERNEETEVVNEPLVDAMDVVEIDAEEKGEEQKEVGTGAETELEVNEDDVTIAQLLLKLPKVIPTTKGVVIKEPELVMKKSKVVDPKDKGKKIIVEEAEPESDSDEEMGFKPVIDPVTENILSDALIQELEEEDELKRKQELVKIAEEDKIEAERLQEELNKEEQLPVIVCYVVRMADDQPVWNKRSEVRFTPRSAIKKTDDKMVEINKGLIKMINTISFDGEPSRNPYQHLEAFEDICELVNTKEDEVKLRVFPFTLTKKAKDWFKQLLPGSITTWDDLKSAFLSRYFPTSKAHKIRAEIRNFKQGKDSLVKAWGRYKSLFLVFPNHGIDDREMIDTVKEARKLLDDMEAYYLDWSTDEEQEETQPVHLNVVSSSEEYIHATKDFTETPNPLSKPYGGIIEQLFHHFSQEQEKMGADVEQIMQGFVNFIAGLYRGADQFLRDVKETFPHMEAEAQAEVFTTTRGGKVVVGPPMPQTNQIPNMQVVEPEVELPSRPTKEVMEKGVRPRECTTPHVPTRVPYPARLRKEKKEAQYRKFIDLIKRVDINVPLVDLIAGVPSYARFLKELVANKARMGTKEIAFLNAECSATLSDTLKKGDPGSFIIPCYFGKSVSCRALADLGASINLMPLSFYQKLGLNDLKSTRMTIQLANRSIKYPVGIAEDVIVRVDRFEFPADFVILDIKDEVKVPLILGRPFLNTTSAIIHVAERELSLGIGEDRITLSIDGIPDYNESINTLDSLDDFTKPLESEPNDYLFESGEWEESLVIEKRWDETVEEEEEDFEELKQEDKVRVKTSLEEPPDLELKDLPEHLEYQFLEGNNSLPVIISSLLTANEKDRLIEVLKKHKKALAWKISDIPGISPSFCTHKILMEDNFKPCVQKQRRLNPKMQEVVKKEVIKLLDTGIIYPISDSPWVSPVQVVPKKGGLTVVTNDNNELVPTRTVTGWRVCIDYRKLNDATRKDHFPLPFIDQMLERLAGNEYYCFLDGFSGYFQIPIDPEDQEKTTFTCPFGTFAYTRMPFGLCNAPATFQRCMTAIFQDMIENCMEVFMDDFSVFGNSFDDCLSSLDRVLARCEESHLVLNWEKCHFMVREGIVLGHKISKDGLEVDKAKIDTISKLPPPTNIKGVRSFLGHAGFYRRFIQDFSKISRPLTKLLEKDAPFIFDEKCISAFETLKRHLTNAPIMVPPDWDQPFEIMCDASDYAVGAVLGQRKNNHFQPICYASRTLNDAQENYTTTEKELLAVVFAIEKFRSYLVLSKIIVYTDHSALKYLFAKPDAKPRLIRWILLLQEFDIEIRDKKGAENLAADHLSRLENPYMDSRGMEVIRDKFPDEDLNMIKTIGEDPIPWYADFANYLATGVLVKGMTYQQKGKFFSDLKYYFWSKPYLFRIGPDRIHRRCVSSPAAWDILTNCHKDPTGGHFGANLTARKVLEFGFYWPTIFKDAHTLIKSCDACQRAGNITKKDEMPQQSISVSEVFDVWGIDFMGPFPDSRGNKYILVAVDYVSKWAEAKASPTNDAKVVVDFMKSLVCRYGCPKAIIGDRGTHFANFLLEKTLKRYGVHHRFSTAYHSQANGQAENTNRALKRILEKTVDNNPKIWSQKLEDALWAYRTAYKTPIGSTPYRMLYGKACHLPFEFEYKALWALKKVHLDDIASGIERLISLHELEELRSLAYENSKIYKEQRKKWHDAHLKEVKVFKEGDKVNGHRLKLYNENDPVRNGERASSSHNVQDHPCLSFDSDNILRSEKMSLMIELDRLKKWEVEIGSVVDLQFVEKIGFRDRLSSFLRREYRDQFGVLRFVSNDWEKALKTHKPIYYELVLEFLATFSFDMQAYDEDRLEGPCIRFCLLGEWYGITLPRFGVLLRFFTAAQSRSGYFSHYFLTGACEPSAEFVGADFWATIGSGPYLQSNTKESSITLPEHRLLHRMLVHSFAYRKAIKEKVPEWDLWLLSRLVNRNAITNISFVMANMFQNAGKVHDKAGTGLCGGHFITVIAEKLGILTPEVCGTLTKLSPMGFLDKALFRSMKLLAPGPRRGTFVWIGDITPNEEPVGTATSPPQPTFPGQSSNPPPANQQGAGSLHEAIQGLSEQMGAEHHEMMERLDRVSYDMYGVRRELSWVAASMGEYFESVGHAPSAPLEPHPEWRDSDDGPAGYSTYDEWAFENRN</sequence>
<dbReference type="Pfam" id="PF17917">
    <property type="entry name" value="RT_RNaseH"/>
    <property type="match status" value="1"/>
</dbReference>
<feature type="compositionally biased region" description="Basic and acidic residues" evidence="9">
    <location>
        <begin position="1385"/>
        <end position="1400"/>
    </location>
</feature>
<dbReference type="Pfam" id="PF07727">
    <property type="entry name" value="RVT_2"/>
    <property type="match status" value="1"/>
</dbReference>
<dbReference type="InterPro" id="IPR001584">
    <property type="entry name" value="Integrase_cat-core"/>
</dbReference>
<feature type="coiled-coil region" evidence="8">
    <location>
        <begin position="1018"/>
        <end position="1055"/>
    </location>
</feature>
<dbReference type="Pfam" id="PF13650">
    <property type="entry name" value="Asp_protease_2"/>
    <property type="match status" value="1"/>
</dbReference>
<dbReference type="SUPFAM" id="SSF53098">
    <property type="entry name" value="Ribonuclease H-like"/>
    <property type="match status" value="1"/>
</dbReference>
<dbReference type="SUPFAM" id="SSF56672">
    <property type="entry name" value="DNA/RNA polymerases"/>
    <property type="match status" value="2"/>
</dbReference>
<feature type="compositionally biased region" description="Polar residues" evidence="9">
    <location>
        <begin position="606"/>
        <end position="621"/>
    </location>
</feature>
<feature type="region of interest" description="Disordered" evidence="9">
    <location>
        <begin position="3016"/>
        <end position="3042"/>
    </location>
</feature>
<dbReference type="InterPro" id="IPR050951">
    <property type="entry name" value="Retrovirus_Pol_polyprotein"/>
</dbReference>
<evidence type="ECO:0000313" key="11">
    <source>
        <dbReference type="EMBL" id="KAJ9567311.1"/>
    </source>
</evidence>
<feature type="region of interest" description="Disordered" evidence="9">
    <location>
        <begin position="606"/>
        <end position="750"/>
    </location>
</feature>
<evidence type="ECO:0000256" key="6">
    <source>
        <dbReference type="ARBA" id="ARBA00022801"/>
    </source>
</evidence>
<dbReference type="CDD" id="cd09272">
    <property type="entry name" value="RNase_HI_RT_Ty1"/>
    <property type="match status" value="1"/>
</dbReference>
<name>A0AA38U504_9ASTR</name>
<dbReference type="EMBL" id="JARYMX010000001">
    <property type="protein sequence ID" value="KAJ9567311.1"/>
    <property type="molecule type" value="Genomic_DNA"/>
</dbReference>
<dbReference type="InterPro" id="IPR041588">
    <property type="entry name" value="Integrase_H2C2"/>
</dbReference>
<dbReference type="Proteomes" id="UP001172457">
    <property type="component" value="Chromosome 1"/>
</dbReference>
<keyword evidence="7" id="KW-0695">RNA-directed DNA polymerase</keyword>
<gene>
    <name evidence="11" type="ORF">OSB04_003277</name>
</gene>
<evidence type="ECO:0000256" key="2">
    <source>
        <dbReference type="ARBA" id="ARBA00022679"/>
    </source>
</evidence>
<dbReference type="GO" id="GO:0004519">
    <property type="term" value="F:endonuclease activity"/>
    <property type="evidence" value="ECO:0007669"/>
    <property type="project" value="UniProtKB-KW"/>
</dbReference>
<protein>
    <recommendedName>
        <fullName evidence="1">RNA-directed DNA polymerase</fullName>
        <ecNumber evidence="1">2.7.7.49</ecNumber>
    </recommendedName>
</protein>
<dbReference type="CDD" id="cd09274">
    <property type="entry name" value="RNase_HI_RT_Ty3"/>
    <property type="match status" value="1"/>
</dbReference>
<dbReference type="PANTHER" id="PTHR37984">
    <property type="entry name" value="PROTEIN CBG26694"/>
    <property type="match status" value="1"/>
</dbReference>
<evidence type="ECO:0000256" key="8">
    <source>
        <dbReference type="SAM" id="Coils"/>
    </source>
</evidence>
<dbReference type="InterPro" id="IPR012337">
    <property type="entry name" value="RNaseH-like_sf"/>
</dbReference>
<dbReference type="GO" id="GO:0003676">
    <property type="term" value="F:nucleic acid binding"/>
    <property type="evidence" value="ECO:0007669"/>
    <property type="project" value="InterPro"/>
</dbReference>
<dbReference type="InterPro" id="IPR000477">
    <property type="entry name" value="RT_dom"/>
</dbReference>
<comment type="caution">
    <text evidence="11">The sequence shown here is derived from an EMBL/GenBank/DDBJ whole genome shotgun (WGS) entry which is preliminary data.</text>
</comment>
<dbReference type="CDD" id="cd01647">
    <property type="entry name" value="RT_LTR"/>
    <property type="match status" value="1"/>
</dbReference>
<dbReference type="PROSITE" id="PS50994">
    <property type="entry name" value="INTEGRASE"/>
    <property type="match status" value="1"/>
</dbReference>
<dbReference type="GO" id="GO:0015074">
    <property type="term" value="P:DNA integration"/>
    <property type="evidence" value="ECO:0007669"/>
    <property type="project" value="InterPro"/>
</dbReference>
<dbReference type="Gene3D" id="2.40.70.10">
    <property type="entry name" value="Acid Proteases"/>
    <property type="match status" value="1"/>
</dbReference>
<evidence type="ECO:0000313" key="12">
    <source>
        <dbReference type="Proteomes" id="UP001172457"/>
    </source>
</evidence>
<dbReference type="FunFam" id="3.30.70.270:FF:000026">
    <property type="entry name" value="Transposon Ty3-G Gag-Pol polyprotein"/>
    <property type="match status" value="1"/>
</dbReference>
<dbReference type="EC" id="2.7.7.49" evidence="1"/>
<dbReference type="Pfam" id="PF00665">
    <property type="entry name" value="rve"/>
    <property type="match status" value="1"/>
</dbReference>
<dbReference type="InterPro" id="IPR041373">
    <property type="entry name" value="RT_RNaseH"/>
</dbReference>
<evidence type="ECO:0000256" key="9">
    <source>
        <dbReference type="SAM" id="MobiDB-lite"/>
    </source>
</evidence>
<feature type="compositionally biased region" description="Polar residues" evidence="9">
    <location>
        <begin position="720"/>
        <end position="732"/>
    </location>
</feature>
<dbReference type="InterPro" id="IPR005162">
    <property type="entry name" value="Retrotrans_gag_dom"/>
</dbReference>
<evidence type="ECO:0000256" key="1">
    <source>
        <dbReference type="ARBA" id="ARBA00012493"/>
    </source>
</evidence>
<dbReference type="Pfam" id="PF03732">
    <property type="entry name" value="Retrotrans_gag"/>
    <property type="match status" value="1"/>
</dbReference>
<keyword evidence="12" id="KW-1185">Reference proteome</keyword>
<dbReference type="InterPro" id="IPR043502">
    <property type="entry name" value="DNA/RNA_pol_sf"/>
</dbReference>
<dbReference type="InterPro" id="IPR036397">
    <property type="entry name" value="RNaseH_sf"/>
</dbReference>
<feature type="region of interest" description="Disordered" evidence="9">
    <location>
        <begin position="2934"/>
        <end position="2964"/>
    </location>
</feature>
<dbReference type="InterPro" id="IPR013103">
    <property type="entry name" value="RVT_2"/>
</dbReference>
<dbReference type="InterPro" id="IPR021109">
    <property type="entry name" value="Peptidase_aspartic_dom_sf"/>
</dbReference>
<dbReference type="Gene3D" id="3.30.70.270">
    <property type="match status" value="2"/>
</dbReference>
<evidence type="ECO:0000256" key="4">
    <source>
        <dbReference type="ARBA" id="ARBA00022722"/>
    </source>
</evidence>
<dbReference type="FunFam" id="3.10.20.370:FF:000001">
    <property type="entry name" value="Retrovirus-related Pol polyprotein from transposon 17.6-like protein"/>
    <property type="match status" value="1"/>
</dbReference>
<evidence type="ECO:0000256" key="7">
    <source>
        <dbReference type="ARBA" id="ARBA00022918"/>
    </source>
</evidence>
<dbReference type="GO" id="GO:0016787">
    <property type="term" value="F:hydrolase activity"/>
    <property type="evidence" value="ECO:0007669"/>
    <property type="project" value="UniProtKB-KW"/>
</dbReference>
<feature type="domain" description="Integrase catalytic" evidence="10">
    <location>
        <begin position="2350"/>
        <end position="2516"/>
    </location>
</feature>
<dbReference type="Gene3D" id="3.10.10.10">
    <property type="entry name" value="HIV Type 1 Reverse Transcriptase, subunit A, domain 1"/>
    <property type="match status" value="1"/>
</dbReference>
<accession>A0AA38U504</accession>
<dbReference type="Gene3D" id="3.30.420.10">
    <property type="entry name" value="Ribonuclease H-like superfamily/Ribonuclease H"/>
    <property type="match status" value="1"/>
</dbReference>
<reference evidence="11" key="1">
    <citation type="submission" date="2023-03" db="EMBL/GenBank/DDBJ databases">
        <title>Chromosome-scale reference genome and RAD-based genetic map of yellow starthistle (Centaurea solstitialis) reveal putative structural variation and QTLs associated with invader traits.</title>
        <authorList>
            <person name="Reatini B."/>
            <person name="Cang F.A."/>
            <person name="Jiang Q."/>
            <person name="Mckibben M.T.W."/>
            <person name="Barker M.S."/>
            <person name="Rieseberg L.H."/>
            <person name="Dlugosch K.M."/>
        </authorList>
    </citation>
    <scope>NUCLEOTIDE SEQUENCE</scope>
    <source>
        <strain evidence="11">CAN-66</strain>
        <tissue evidence="11">Leaf</tissue>
    </source>
</reference>
<feature type="compositionally biased region" description="Polar residues" evidence="9">
    <location>
        <begin position="2947"/>
        <end position="2962"/>
    </location>
</feature>
<organism evidence="11 12">
    <name type="scientific">Centaurea solstitialis</name>
    <name type="common">yellow star-thistle</name>
    <dbReference type="NCBI Taxonomy" id="347529"/>
    <lineage>
        <taxon>Eukaryota</taxon>
        <taxon>Viridiplantae</taxon>
        <taxon>Streptophyta</taxon>
        <taxon>Embryophyta</taxon>
        <taxon>Tracheophyta</taxon>
        <taxon>Spermatophyta</taxon>
        <taxon>Magnoliopsida</taxon>
        <taxon>eudicotyledons</taxon>
        <taxon>Gunneridae</taxon>
        <taxon>Pentapetalae</taxon>
        <taxon>asterids</taxon>
        <taxon>campanulids</taxon>
        <taxon>Asterales</taxon>
        <taxon>Asteraceae</taxon>
        <taxon>Carduoideae</taxon>
        <taxon>Cardueae</taxon>
        <taxon>Centaureinae</taxon>
        <taxon>Centaurea</taxon>
    </lineage>
</organism>
<keyword evidence="5" id="KW-0255">Endonuclease</keyword>
<proteinExistence type="predicted"/>
<evidence type="ECO:0000256" key="3">
    <source>
        <dbReference type="ARBA" id="ARBA00022695"/>
    </source>
</evidence>
<keyword evidence="4" id="KW-0540">Nuclease</keyword>
<keyword evidence="8" id="KW-0175">Coiled coil</keyword>
<evidence type="ECO:0000259" key="10">
    <source>
        <dbReference type="PROSITE" id="PS50994"/>
    </source>
</evidence>
<feature type="region of interest" description="Disordered" evidence="9">
    <location>
        <begin position="1382"/>
        <end position="1406"/>
    </location>
</feature>
<keyword evidence="3" id="KW-0548">Nucleotidyltransferase</keyword>
<dbReference type="Pfam" id="PF17921">
    <property type="entry name" value="Integrase_H2C2"/>
    <property type="match status" value="1"/>
</dbReference>
<dbReference type="CDD" id="cd22249">
    <property type="entry name" value="UDM1_RNF168_RNF169-like"/>
    <property type="match status" value="1"/>
</dbReference>